<dbReference type="Gene3D" id="2.60.40.1180">
    <property type="entry name" value="Golgi alpha-mannosidase II"/>
    <property type="match status" value="1"/>
</dbReference>
<organism evidence="4 5">
    <name type="scientific">Triangularia setosa</name>
    <dbReference type="NCBI Taxonomy" id="2587417"/>
    <lineage>
        <taxon>Eukaryota</taxon>
        <taxon>Fungi</taxon>
        <taxon>Dikarya</taxon>
        <taxon>Ascomycota</taxon>
        <taxon>Pezizomycotina</taxon>
        <taxon>Sordariomycetes</taxon>
        <taxon>Sordariomycetidae</taxon>
        <taxon>Sordariales</taxon>
        <taxon>Podosporaceae</taxon>
        <taxon>Triangularia</taxon>
    </lineage>
</organism>
<dbReference type="Gene3D" id="3.20.20.80">
    <property type="entry name" value="Glycosidases"/>
    <property type="match status" value="1"/>
</dbReference>
<proteinExistence type="inferred from homology"/>
<dbReference type="Pfam" id="PF09154">
    <property type="entry name" value="Alpha-amy_C_pro"/>
    <property type="match status" value="1"/>
</dbReference>
<reference evidence="4" key="1">
    <citation type="journal article" date="2023" name="Mol. Phylogenet. Evol.">
        <title>Genome-scale phylogeny and comparative genomics of the fungal order Sordariales.</title>
        <authorList>
            <person name="Hensen N."/>
            <person name="Bonometti L."/>
            <person name="Westerberg I."/>
            <person name="Brannstrom I.O."/>
            <person name="Guillou S."/>
            <person name="Cros-Aarteil S."/>
            <person name="Calhoun S."/>
            <person name="Haridas S."/>
            <person name="Kuo A."/>
            <person name="Mondo S."/>
            <person name="Pangilinan J."/>
            <person name="Riley R."/>
            <person name="LaButti K."/>
            <person name="Andreopoulos B."/>
            <person name="Lipzen A."/>
            <person name="Chen C."/>
            <person name="Yan M."/>
            <person name="Daum C."/>
            <person name="Ng V."/>
            <person name="Clum A."/>
            <person name="Steindorff A."/>
            <person name="Ohm R.A."/>
            <person name="Martin F."/>
            <person name="Silar P."/>
            <person name="Natvig D.O."/>
            <person name="Lalanne C."/>
            <person name="Gautier V."/>
            <person name="Ament-Velasquez S.L."/>
            <person name="Kruys A."/>
            <person name="Hutchinson M.I."/>
            <person name="Powell A.J."/>
            <person name="Barry K."/>
            <person name="Miller A.N."/>
            <person name="Grigoriev I.V."/>
            <person name="Debuchy R."/>
            <person name="Gladieux P."/>
            <person name="Hiltunen Thoren M."/>
            <person name="Johannesson H."/>
        </authorList>
    </citation>
    <scope>NUCLEOTIDE SEQUENCE</scope>
    <source>
        <strain evidence="4">CBS 892.96</strain>
    </source>
</reference>
<dbReference type="CDD" id="cd11318">
    <property type="entry name" value="AmyAc_bac_fung_AmyA"/>
    <property type="match status" value="1"/>
</dbReference>
<accession>A0AAN6W5V6</accession>
<evidence type="ECO:0000256" key="1">
    <source>
        <dbReference type="ARBA" id="ARBA00008061"/>
    </source>
</evidence>
<dbReference type="Pfam" id="PF00128">
    <property type="entry name" value="Alpha-amylase"/>
    <property type="match status" value="1"/>
</dbReference>
<dbReference type="InterPro" id="IPR013780">
    <property type="entry name" value="Glyco_hydro_b"/>
</dbReference>
<evidence type="ECO:0000256" key="2">
    <source>
        <dbReference type="SAM" id="MobiDB-lite"/>
    </source>
</evidence>
<dbReference type="GO" id="GO:0005975">
    <property type="term" value="P:carbohydrate metabolic process"/>
    <property type="evidence" value="ECO:0007669"/>
    <property type="project" value="InterPro"/>
</dbReference>
<sequence length="612" mass="70035">MSAFLSLPTPPLPHPLAALSRAATRQEPGSGYSTNIRPLRRRLPPSAAPNPLITSPSDPCPQNETMIQGFEWYIPPSSTTPQTHWQRLTKTLPSLSKLGITKMWIPPACKAADAKNGNGYDIYDLWDLGEFPQKGSTPTKWGSKSQLEELCKIAEGHGVKVLFDAVLNHKTGADYKERVKAKRVDPLDRNKELDGGETREIESWTGFNFPDRRGRYSGREWNTRHFTGVDWDDVRREKGIWKLGGKEWCEDVDEEVGNYDFLMFADVDHRHPEVQQDIFDWVKWLPTQLKIGGLRLDAIKHYSYRFQKKILEHIDRNVENGKEWFIVGEYWREDSEFLAKYIEYMDHRIALFDVPLCSNFSRISMAGERGDMRELFNDTLCLWKPNNVVTFVVNHDTQQGQSLETPVAPWFLPHAYTLILLRANTGLPCVFYSDLYGSFASGPSSFIPPMSGNPALLARLILIRKLYAYGTQNDYFSSRDCVGFTREGHPSRSGGAGLAVVMSNGWNSSTEKMFVGRQHGGEKWIDFLRLCPGEVVIDEEGWGNFLVPGNRGCSVWVSGRAERRDEVMNLEFDFDIYGIEAEMNRRQYKLDRRQQEINDTSRRKFEGHFPAI</sequence>
<reference evidence="4" key="2">
    <citation type="submission" date="2023-05" db="EMBL/GenBank/DDBJ databases">
        <authorList>
            <consortium name="Lawrence Berkeley National Laboratory"/>
            <person name="Steindorff A."/>
            <person name="Hensen N."/>
            <person name="Bonometti L."/>
            <person name="Westerberg I."/>
            <person name="Brannstrom I.O."/>
            <person name="Guillou S."/>
            <person name="Cros-Aarteil S."/>
            <person name="Calhoun S."/>
            <person name="Haridas S."/>
            <person name="Kuo A."/>
            <person name="Mondo S."/>
            <person name="Pangilinan J."/>
            <person name="Riley R."/>
            <person name="Labutti K."/>
            <person name="Andreopoulos B."/>
            <person name="Lipzen A."/>
            <person name="Chen C."/>
            <person name="Yanf M."/>
            <person name="Daum C."/>
            <person name="Ng V."/>
            <person name="Clum A."/>
            <person name="Ohm R."/>
            <person name="Martin F."/>
            <person name="Silar P."/>
            <person name="Natvig D."/>
            <person name="Lalanne C."/>
            <person name="Gautier V."/>
            <person name="Ament-Velasquez S.L."/>
            <person name="Kruys A."/>
            <person name="Hutchinson M.I."/>
            <person name="Powell A.J."/>
            <person name="Barry K."/>
            <person name="Miller A.N."/>
            <person name="Grigoriev I.V."/>
            <person name="Debuchy R."/>
            <person name="Gladieux P."/>
            <person name="Thoren M.H."/>
            <person name="Johannesson H."/>
        </authorList>
    </citation>
    <scope>NUCLEOTIDE SEQUENCE</scope>
    <source>
        <strain evidence="4">CBS 892.96</strain>
    </source>
</reference>
<dbReference type="PANTHER" id="PTHR43447">
    <property type="entry name" value="ALPHA-AMYLASE"/>
    <property type="match status" value="1"/>
</dbReference>
<dbReference type="InterPro" id="IPR017853">
    <property type="entry name" value="GH"/>
</dbReference>
<dbReference type="SUPFAM" id="SSF51011">
    <property type="entry name" value="Glycosyl hydrolase domain"/>
    <property type="match status" value="1"/>
</dbReference>
<dbReference type="AlphaFoldDB" id="A0AAN6W5V6"/>
<protein>
    <submittedName>
        <fullName evidence="4">Family 13 putative glycoside hydrolase</fullName>
    </submittedName>
</protein>
<dbReference type="NCBIfam" id="NF006969">
    <property type="entry name" value="PRK09441.1-2"/>
    <property type="match status" value="1"/>
</dbReference>
<feature type="region of interest" description="Disordered" evidence="2">
    <location>
        <begin position="21"/>
        <end position="60"/>
    </location>
</feature>
<evidence type="ECO:0000313" key="4">
    <source>
        <dbReference type="EMBL" id="KAK4175800.1"/>
    </source>
</evidence>
<dbReference type="SUPFAM" id="SSF51445">
    <property type="entry name" value="(Trans)glycosidases"/>
    <property type="match status" value="1"/>
</dbReference>
<comment type="caution">
    <text evidence="4">The sequence shown here is derived from an EMBL/GenBank/DDBJ whole genome shotgun (WGS) entry which is preliminary data.</text>
</comment>
<evidence type="ECO:0000259" key="3">
    <source>
        <dbReference type="SMART" id="SM00642"/>
    </source>
</evidence>
<gene>
    <name evidence="4" type="ORF">QBC36DRAFT_215329</name>
</gene>
<comment type="similarity">
    <text evidence="1">Belongs to the glycosyl hydrolase 13 family.</text>
</comment>
<keyword evidence="4" id="KW-0378">Hydrolase</keyword>
<evidence type="ECO:0000313" key="5">
    <source>
        <dbReference type="Proteomes" id="UP001302321"/>
    </source>
</evidence>
<dbReference type="NCBIfam" id="NF006968">
    <property type="entry name" value="PRK09441.1-1"/>
    <property type="match status" value="1"/>
</dbReference>
<dbReference type="SMART" id="SM00642">
    <property type="entry name" value="Aamy"/>
    <property type="match status" value="1"/>
</dbReference>
<name>A0AAN6W5V6_9PEZI</name>
<keyword evidence="5" id="KW-1185">Reference proteome</keyword>
<dbReference type="GO" id="GO:0004553">
    <property type="term" value="F:hydrolase activity, hydrolyzing O-glycosyl compounds"/>
    <property type="evidence" value="ECO:0007669"/>
    <property type="project" value="InterPro"/>
</dbReference>
<dbReference type="Gene3D" id="2.40.30.140">
    <property type="match status" value="1"/>
</dbReference>
<dbReference type="InterPro" id="IPR015237">
    <property type="entry name" value="Alpha-amylase_C_pro"/>
</dbReference>
<dbReference type="Proteomes" id="UP001302321">
    <property type="component" value="Unassembled WGS sequence"/>
</dbReference>
<dbReference type="EMBL" id="MU866219">
    <property type="protein sequence ID" value="KAK4175800.1"/>
    <property type="molecule type" value="Genomic_DNA"/>
</dbReference>
<feature type="domain" description="Glycosyl hydrolase family 13 catalytic" evidence="3">
    <location>
        <begin position="64"/>
        <end position="464"/>
    </location>
</feature>
<dbReference type="InterPro" id="IPR006047">
    <property type="entry name" value="GH13_cat_dom"/>
</dbReference>